<reference evidence="1" key="1">
    <citation type="submission" date="2021-01" db="EMBL/GenBank/DDBJ databases">
        <authorList>
            <consortium name="Genoscope - CEA"/>
            <person name="William W."/>
        </authorList>
    </citation>
    <scope>NUCLEOTIDE SEQUENCE</scope>
</reference>
<evidence type="ECO:0000313" key="1">
    <source>
        <dbReference type="EMBL" id="CAD8104396.1"/>
    </source>
</evidence>
<name>A0A8S1PN10_PARPR</name>
<sequence>MEGLIKILWCLYWQLKQQSQLNILKTRIQNSLEGNFVDYLILYPKTKKDITGKMKKNSNEHHNLIAQTATNRIKHGPENIYQYSQLSINPKFFEIKYIDYQINIYKNIGDKINTFKIFIFLYQIQGVFLILFDLRIRRPVKNKVLQLSKLRHLSNFIFDNLLNEIILKSFYIQIAFLLNESYLQIKCIQLYHTIQRKIAKKLHISQLDIEEKLMVYQLNYMQLIAMALRIKKNYQAFINDLRLHLTSLPSQYRTKRTV</sequence>
<organism evidence="1 2">
    <name type="scientific">Paramecium primaurelia</name>
    <dbReference type="NCBI Taxonomy" id="5886"/>
    <lineage>
        <taxon>Eukaryota</taxon>
        <taxon>Sar</taxon>
        <taxon>Alveolata</taxon>
        <taxon>Ciliophora</taxon>
        <taxon>Intramacronucleata</taxon>
        <taxon>Oligohymenophorea</taxon>
        <taxon>Peniculida</taxon>
        <taxon>Parameciidae</taxon>
        <taxon>Paramecium</taxon>
    </lineage>
</organism>
<dbReference type="AlphaFoldDB" id="A0A8S1PN10"/>
<comment type="caution">
    <text evidence="1">The sequence shown here is derived from an EMBL/GenBank/DDBJ whole genome shotgun (WGS) entry which is preliminary data.</text>
</comment>
<evidence type="ECO:0000313" key="2">
    <source>
        <dbReference type="Proteomes" id="UP000688137"/>
    </source>
</evidence>
<gene>
    <name evidence="1" type="ORF">PPRIM_AZ9-3.1.T1230163</name>
</gene>
<accession>A0A8S1PN10</accession>
<proteinExistence type="predicted"/>
<dbReference type="Proteomes" id="UP000688137">
    <property type="component" value="Unassembled WGS sequence"/>
</dbReference>
<keyword evidence="2" id="KW-1185">Reference proteome</keyword>
<protein>
    <submittedName>
        <fullName evidence="1">Uncharacterized protein</fullName>
    </submittedName>
</protein>
<dbReference type="EMBL" id="CAJJDM010000126">
    <property type="protein sequence ID" value="CAD8104396.1"/>
    <property type="molecule type" value="Genomic_DNA"/>
</dbReference>